<organism evidence="7 8">
    <name type="scientific">Pseudonocardia benzenivorans</name>
    <dbReference type="NCBI Taxonomy" id="228005"/>
    <lineage>
        <taxon>Bacteria</taxon>
        <taxon>Bacillati</taxon>
        <taxon>Actinomycetota</taxon>
        <taxon>Actinomycetes</taxon>
        <taxon>Pseudonocardiales</taxon>
        <taxon>Pseudonocardiaceae</taxon>
        <taxon>Pseudonocardia</taxon>
    </lineage>
</organism>
<dbReference type="InterPro" id="IPR048381">
    <property type="entry name" value="GDH_C"/>
</dbReference>
<feature type="domain" description="NAD-glutamate dehydrogenase ACT3" evidence="6">
    <location>
        <begin position="575"/>
        <end position="640"/>
    </location>
</feature>
<dbReference type="Pfam" id="PF21078">
    <property type="entry name" value="GDH_HM3"/>
    <property type="match status" value="1"/>
</dbReference>
<dbReference type="InterPro" id="IPR046346">
    <property type="entry name" value="Aminoacid_DH-like_N_sf"/>
</dbReference>
<dbReference type="PIRSF" id="PIRSF036761">
    <property type="entry name" value="GDH_Mll4104"/>
    <property type="match status" value="1"/>
</dbReference>
<dbReference type="PANTHER" id="PTHR43403:SF1">
    <property type="entry name" value="NAD-SPECIFIC GLUTAMATE DEHYDROGENASE"/>
    <property type="match status" value="1"/>
</dbReference>
<reference evidence="8" key="1">
    <citation type="journal article" date="2019" name="Int. J. Syst. Evol. Microbiol.">
        <title>The Global Catalogue of Microorganisms (GCM) 10K type strain sequencing project: providing services to taxonomists for standard genome sequencing and annotation.</title>
        <authorList>
            <consortium name="The Broad Institute Genomics Platform"/>
            <consortium name="The Broad Institute Genome Sequencing Center for Infectious Disease"/>
            <person name="Wu L."/>
            <person name="Ma J."/>
        </authorList>
    </citation>
    <scope>NUCLEOTIDE SEQUENCE [LARGE SCALE GENOMIC DNA]</scope>
    <source>
        <strain evidence="8">CCUG 49018</strain>
    </source>
</reference>
<feature type="domain" description="NAD-glutamate dehydrogenase catalytic" evidence="2">
    <location>
        <begin position="747"/>
        <end position="1230"/>
    </location>
</feature>
<dbReference type="PANTHER" id="PTHR43403">
    <property type="entry name" value="NAD-SPECIFIC GLUTAMATE DEHYDROGENASE"/>
    <property type="match status" value="1"/>
</dbReference>
<evidence type="ECO:0000259" key="4">
    <source>
        <dbReference type="Pfam" id="PF21075"/>
    </source>
</evidence>
<dbReference type="Proteomes" id="UP001597182">
    <property type="component" value="Unassembled WGS sequence"/>
</dbReference>
<dbReference type="Pfam" id="PF21074">
    <property type="entry name" value="GDH_C"/>
    <property type="match status" value="1"/>
</dbReference>
<accession>A0ABW3V9F8</accession>
<sequence>MSTTGPDTGTVDRTPALRTPEGADDLGRFYERHATLESDRVEAADRPGLARLAVLHRDLASRRVTGEPIVRVSTGGQPVVDIVTDDMPYLVESVMGAVRRAGGEVARLVHPIIVVRRGITGELREVLADADPDAPPADAQLESWMHVDLAGPVRDPIALRDEVLTALHDVRGVVEDGERMTRTARRVADSLAASPPPAPSPAGSAAAGSAAVGSVPAGSAPAPSVLDGSAPNGSAESVPAGSAPRTEDGAAGTLDGAPTRTEDIADLLRWLADGHFTFLGYRHHVADANGVLRPELGSGLGVLRGDGVGADAFAGRGHDPLVFTRAQIPSRVLRPVHPCFVGIRTFDADGRLTGEHRFLGMLTVSAVHEDVLDIPLVERRVREAIHTAGFPLNSYSGQRMLEVISGLPREELFGTGAQVLREMAVEVLGAGGRRGVRAFLRPDPYGRFVSCLIWVPRDRYTTASRLAMAAVLRERLGGVDVDYTARVSEASLALVQFTVHLDPELPAPELPDVATLTDELAEAVRTWDDRLVDALGPVAVPELLAGIPESYKAGVDPEHAVEDLRRLLALEPGGFAVRLYRAGQDHRFTLYLADAPVTLTAVLPVLQQLGVEVLDERPAEFVRPDGHRCWVYDFGLSTAGTPWPDSSDSGRFCAAFDAAWRSEAETDRFSALVLRAGLHWREVALLRAYGRYLRQVGSLFGQNYLADVLLAHPDVARGLVALFRARFDPRPDADARAAATDDALRHVTSLIDDVSGLDADRILRGYLGLITATLRTNWFRDRPYFSFKIDPTAVPDMPSPRPRFEIFVYSPRVEGVHLRFGPVARGGLRWSDRPQDYRTEILGLVKAQAVKNAVIVPVGAKGGFVVKAAQPGPDEVEVCYRTFISGLLDVTDNLVDGATVPPPDVVRHDGDDSYLVVAADKGTARFSDVANEVAASYGFWLGDAFASGGSVGYDHKAMGITARGAWESVKRHFAELGVDTQRQDFTVVGIGDMSGDVFGNGMLLSEHIRLVAAFDHRHVFVDPDPDPARGIAERRRLFALPRSSWDDYDRSAISAGGGVWPRTAKAVPVGPEMRAALGLPAEVHTLSPPELIRAILLAPVDLLWNGGIGTYVKASTESHADAGDKANDAIRVDGRMLRVKVVGEGGNLGLTQRGRIEFARAGGKVNTDAIDNSAGVDCSDHEVNIKILLDRLVTAGELDRPARDALLAEMTDEVAELVLDDNRAQNAVLGVGRSHAAEMANVHRRMVADLAERTGLDRDLEVLPADDEFAALEDAGRGLTGPELSTLLAHAKLDLTHRLLGTELPDVPAFAGRLPEYFPTPLRLRYPRPIAGHPLRREIVATMLVNEMVDGGGTSYAFRLAEELSAGVDDAVRAYAVSNAVFDLPGLWAAARGADIPVALADHVVLESRRLLDRASRWFLTNRPQPLAVGAETARFAATVQALSRRVGDMLQGPEAEAVAARAGSLRDEGVPPELARRSAELMHTFGLLDVVELTELSERDREPREPDEVAALYYAMSAHLGVDLALTSVSALERGDRWHGLARLALRDDLYASLRAVTLDLLREAAPGTPADEAIALWEQANASRLVRARAALHEIGGKKSSGAPLDLATLSVVVRQLRGLAR</sequence>
<feature type="domain" description="NAD-glutamate dehydrogenase ACT2" evidence="5">
    <location>
        <begin position="437"/>
        <end position="528"/>
    </location>
</feature>
<evidence type="ECO:0000259" key="6">
    <source>
        <dbReference type="Pfam" id="PF21077"/>
    </source>
</evidence>
<dbReference type="InterPro" id="IPR049059">
    <property type="entry name" value="NAD_Glu_DH_HM1"/>
</dbReference>
<dbReference type="InterPro" id="IPR049064">
    <property type="entry name" value="NAD_Glu_DH_ACT3"/>
</dbReference>
<name>A0ABW3V9F8_9PSEU</name>
<feature type="region of interest" description="Disordered" evidence="1">
    <location>
        <begin position="1"/>
        <end position="24"/>
    </location>
</feature>
<dbReference type="Pfam" id="PF21075">
    <property type="entry name" value="GDH_ACT1"/>
    <property type="match status" value="1"/>
</dbReference>
<feature type="domain" description="NAD-glutamate dehydrogenase N-terminal ACT1" evidence="4">
    <location>
        <begin position="38"/>
        <end position="149"/>
    </location>
</feature>
<gene>
    <name evidence="7" type="ORF">ACFQ34_01545</name>
</gene>
<evidence type="ECO:0000259" key="3">
    <source>
        <dbReference type="Pfam" id="PF21074"/>
    </source>
</evidence>
<dbReference type="Gene3D" id="3.40.50.720">
    <property type="entry name" value="NAD(P)-binding Rossmann-like Domain"/>
    <property type="match status" value="1"/>
</dbReference>
<dbReference type="InterPro" id="IPR049062">
    <property type="entry name" value="NAD_Glu_DH_ACT2"/>
</dbReference>
<proteinExistence type="predicted"/>
<dbReference type="InterPro" id="IPR007780">
    <property type="entry name" value="NAD_Glu_DH_bac"/>
</dbReference>
<feature type="region of interest" description="Disordered" evidence="1">
    <location>
        <begin position="187"/>
        <end position="258"/>
    </location>
</feature>
<evidence type="ECO:0000259" key="2">
    <source>
        <dbReference type="Pfam" id="PF05088"/>
    </source>
</evidence>
<dbReference type="EMBL" id="JBHTMB010000009">
    <property type="protein sequence ID" value="MFD1231957.1"/>
    <property type="molecule type" value="Genomic_DNA"/>
</dbReference>
<dbReference type="InterPro" id="IPR028971">
    <property type="entry name" value="NAD-GDH_cat"/>
</dbReference>
<dbReference type="SUPFAM" id="SSF53223">
    <property type="entry name" value="Aminoacid dehydrogenase-like, N-terminal domain"/>
    <property type="match status" value="1"/>
</dbReference>
<evidence type="ECO:0000259" key="5">
    <source>
        <dbReference type="Pfam" id="PF21076"/>
    </source>
</evidence>
<dbReference type="SUPFAM" id="SSF51735">
    <property type="entry name" value="NAD(P)-binding Rossmann-fold domains"/>
    <property type="match status" value="1"/>
</dbReference>
<dbReference type="Pfam" id="PF21076">
    <property type="entry name" value="GDH_ACT2"/>
    <property type="match status" value="1"/>
</dbReference>
<keyword evidence="8" id="KW-1185">Reference proteome</keyword>
<dbReference type="Pfam" id="PF05088">
    <property type="entry name" value="Bac_GDH_CD"/>
    <property type="match status" value="1"/>
</dbReference>
<comment type="caution">
    <text evidence="7">The sequence shown here is derived from an EMBL/GenBank/DDBJ whole genome shotgun (WGS) entry which is preliminary data.</text>
</comment>
<dbReference type="Pfam" id="PF21073">
    <property type="entry name" value="GDH_HM1"/>
    <property type="match status" value="1"/>
</dbReference>
<dbReference type="RefSeq" id="WP_346090253.1">
    <property type="nucleotide sequence ID" value="NZ_BAABKS010000007.1"/>
</dbReference>
<dbReference type="InterPro" id="IPR049056">
    <property type="entry name" value="NAD_Glu_DH_HM3"/>
</dbReference>
<protein>
    <submittedName>
        <fullName evidence="7">NAD-glutamate dehydrogenase</fullName>
    </submittedName>
</protein>
<dbReference type="InterPro" id="IPR024727">
    <property type="entry name" value="NAD_Glu_DH_N_ACT1"/>
</dbReference>
<feature type="domain" description="NAD-specific glutamate dehydrogenase C-terminal" evidence="3">
    <location>
        <begin position="1276"/>
        <end position="1620"/>
    </location>
</feature>
<evidence type="ECO:0000313" key="7">
    <source>
        <dbReference type="EMBL" id="MFD1231957.1"/>
    </source>
</evidence>
<evidence type="ECO:0000313" key="8">
    <source>
        <dbReference type="Proteomes" id="UP001597182"/>
    </source>
</evidence>
<evidence type="ECO:0000256" key="1">
    <source>
        <dbReference type="SAM" id="MobiDB-lite"/>
    </source>
</evidence>
<dbReference type="Pfam" id="PF21077">
    <property type="entry name" value="GDH_ACT3"/>
    <property type="match status" value="1"/>
</dbReference>
<feature type="compositionally biased region" description="Low complexity" evidence="1">
    <location>
        <begin position="201"/>
        <end position="225"/>
    </location>
</feature>
<dbReference type="InterPro" id="IPR036291">
    <property type="entry name" value="NAD(P)-bd_dom_sf"/>
</dbReference>